<dbReference type="SUPFAM" id="SSF48264">
    <property type="entry name" value="Cytochrome P450"/>
    <property type="match status" value="1"/>
</dbReference>
<dbReference type="EMBL" id="OVEO01000020">
    <property type="protein sequence ID" value="SPR02108.1"/>
    <property type="molecule type" value="Genomic_DNA"/>
</dbReference>
<dbReference type="Proteomes" id="UP000290189">
    <property type="component" value="Unassembled WGS sequence"/>
</dbReference>
<comment type="similarity">
    <text evidence="1">Belongs to the cytochrome P450 family.</text>
</comment>
<dbReference type="EMBL" id="CDSF01000094">
    <property type="protein sequence ID" value="CEO99799.1"/>
    <property type="molecule type" value="Genomic_DNA"/>
</dbReference>
<dbReference type="OrthoDB" id="6692864at2759"/>
<keyword evidence="6" id="KW-1133">Transmembrane helix</keyword>
<dbReference type="OMA" id="WGFGTTQ"/>
<dbReference type="GO" id="GO:0020037">
    <property type="term" value="F:heme binding"/>
    <property type="evidence" value="ECO:0007669"/>
    <property type="project" value="InterPro"/>
</dbReference>
<reference evidence="8 10" key="2">
    <citation type="submission" date="2018-03" db="EMBL/GenBank/DDBJ databases">
        <authorList>
            <person name="Fogelqvist J."/>
        </authorList>
    </citation>
    <scope>NUCLEOTIDE SEQUENCE [LARGE SCALE GENOMIC DNA]</scope>
</reference>
<proteinExistence type="inferred from homology"/>
<evidence type="ECO:0000256" key="1">
    <source>
        <dbReference type="ARBA" id="ARBA00010617"/>
    </source>
</evidence>
<keyword evidence="9" id="KW-1185">Reference proteome</keyword>
<dbReference type="GO" id="GO:0005506">
    <property type="term" value="F:iron ion binding"/>
    <property type="evidence" value="ECO:0007669"/>
    <property type="project" value="InterPro"/>
</dbReference>
<keyword evidence="2 5" id="KW-0349">Heme</keyword>
<dbReference type="Pfam" id="PF00067">
    <property type="entry name" value="p450"/>
    <property type="match status" value="1"/>
</dbReference>
<dbReference type="InterPro" id="IPR050529">
    <property type="entry name" value="CYP450_sterol_14alpha_dmase"/>
</dbReference>
<dbReference type="GO" id="GO:0016705">
    <property type="term" value="F:oxidoreductase activity, acting on paired donors, with incorporation or reduction of molecular oxygen"/>
    <property type="evidence" value="ECO:0007669"/>
    <property type="project" value="InterPro"/>
</dbReference>
<comment type="cofactor">
    <cofactor evidence="5">
        <name>heme</name>
        <dbReference type="ChEBI" id="CHEBI:30413"/>
    </cofactor>
</comment>
<dbReference type="STRING" id="37360.A0A0G4IXF9"/>
<evidence type="ECO:0000256" key="2">
    <source>
        <dbReference type="ARBA" id="ARBA00022617"/>
    </source>
</evidence>
<evidence type="ECO:0000256" key="6">
    <source>
        <dbReference type="SAM" id="Phobius"/>
    </source>
</evidence>
<dbReference type="InterPro" id="IPR001128">
    <property type="entry name" value="Cyt_P450"/>
</dbReference>
<keyword evidence="8" id="KW-0496">Mitochondrion</keyword>
<dbReference type="InterPro" id="IPR002403">
    <property type="entry name" value="Cyt_P450_E_grp-IV"/>
</dbReference>
<evidence type="ECO:0000313" key="10">
    <source>
        <dbReference type="Proteomes" id="UP000290189"/>
    </source>
</evidence>
<organism evidence="7 9">
    <name type="scientific">Plasmodiophora brassicae</name>
    <name type="common">Clubroot disease agent</name>
    <dbReference type="NCBI Taxonomy" id="37360"/>
    <lineage>
        <taxon>Eukaryota</taxon>
        <taxon>Sar</taxon>
        <taxon>Rhizaria</taxon>
        <taxon>Endomyxa</taxon>
        <taxon>Phytomyxea</taxon>
        <taxon>Plasmodiophorida</taxon>
        <taxon>Plasmodiophoridae</taxon>
        <taxon>Plasmodiophora</taxon>
    </lineage>
</organism>
<dbReference type="PANTHER" id="PTHR24304">
    <property type="entry name" value="CYTOCHROME P450 FAMILY 7"/>
    <property type="match status" value="1"/>
</dbReference>
<evidence type="ECO:0000313" key="9">
    <source>
        <dbReference type="Proteomes" id="UP000039324"/>
    </source>
</evidence>
<evidence type="ECO:0000313" key="8">
    <source>
        <dbReference type="EMBL" id="SPR02108.1"/>
    </source>
</evidence>
<dbReference type="InterPro" id="IPR036396">
    <property type="entry name" value="Cyt_P450_sf"/>
</dbReference>
<evidence type="ECO:0008006" key="11">
    <source>
        <dbReference type="Google" id="ProtNLM"/>
    </source>
</evidence>
<keyword evidence="6" id="KW-0472">Membrane</keyword>
<dbReference type="PRINTS" id="PR00465">
    <property type="entry name" value="EP450IV"/>
</dbReference>
<dbReference type="Gene3D" id="1.10.630.10">
    <property type="entry name" value="Cytochrome P450"/>
    <property type="match status" value="1"/>
</dbReference>
<dbReference type="AlphaFoldDB" id="A0A0G4IXF9"/>
<evidence type="ECO:0000256" key="4">
    <source>
        <dbReference type="ARBA" id="ARBA00023004"/>
    </source>
</evidence>
<keyword evidence="6" id="KW-0812">Transmembrane</keyword>
<reference evidence="7 9" key="1">
    <citation type="submission" date="2015-02" db="EMBL/GenBank/DDBJ databases">
        <authorList>
            <person name="Chooi Y.-H."/>
        </authorList>
    </citation>
    <scope>NUCLEOTIDE SEQUENCE [LARGE SCALE GENOMIC DNA]</scope>
    <source>
        <strain evidence="7">E3</strain>
    </source>
</reference>
<sequence length="541" mass="60532">MNAQADVGTLEGVFRTLLVLLVILAGYRFVRPTSPHRLPPLVSSSAYIPYVGSAIEFNRAPLKFLRECHRKYGGPFRVRFMGKEMVIVVGRDDFTPVIRNKALSFDPVMEDAMKSIFQCDSKEPELRFEDADGGPIEDEHNGLWHRTHAQYPPLLRSRTAVAGLTARTFRFVNDSLWRLASEQGGRPQEVNLFAWIEKLTFGAVLRSLFGECSCLGTVDEVFGVYGQLHDAFPILAAGLPPFVTKLAAGKQLEAYDRLVTKWQRMILDDDQQGMADACELINVRNGDFERQFKYKVGSSGERQERAALLQAKFHASLLFGGYTNTAPTLFWMIYYLARDPRAWQAVYDEIRRELGDPDEGDVAWTSADLDRLSVMDSALTETLRLTNGASMPRVAMTDTTLTFGHGASARTYDVPAGQHIMMVGVRGARVADEVGDEEFDNDADEFRFDRYANGKQPTGARNVTPFGAGGFMCPGRFWARNVVKTAVALFMINIERVEFASEQAGPLEFDLSRVLMGIYRPVGDVAVHLHWRSRADRVAGQ</sequence>
<keyword evidence="3 5" id="KW-0479">Metal-binding</keyword>
<geneLocation type="mitochondrion" evidence="8"/>
<name>A0A0G4IXF9_PLABS</name>
<protein>
    <recommendedName>
        <fullName evidence="11">Cytochrome P450</fullName>
    </recommendedName>
</protein>
<dbReference type="PANTHER" id="PTHR24304:SF4">
    <property type="entry name" value="CYTOCHROME P450"/>
    <property type="match status" value="1"/>
</dbReference>
<evidence type="ECO:0000313" key="7">
    <source>
        <dbReference type="EMBL" id="CEO99799.1"/>
    </source>
</evidence>
<evidence type="ECO:0000256" key="3">
    <source>
        <dbReference type="ARBA" id="ARBA00022723"/>
    </source>
</evidence>
<accession>A0A0G4IXF9</accession>
<gene>
    <name evidence="7" type="ORF">PBRA_007533</name>
    <name evidence="8" type="ORF">PLBR_LOCUS9323</name>
</gene>
<dbReference type="GO" id="GO:0008395">
    <property type="term" value="F:steroid hydroxylase activity"/>
    <property type="evidence" value="ECO:0007669"/>
    <property type="project" value="TreeGrafter"/>
</dbReference>
<evidence type="ECO:0000256" key="5">
    <source>
        <dbReference type="PIRSR" id="PIRSR602403-1"/>
    </source>
</evidence>
<feature type="binding site" description="axial binding residue" evidence="5">
    <location>
        <position position="473"/>
    </location>
    <ligand>
        <name>heme</name>
        <dbReference type="ChEBI" id="CHEBI:30413"/>
    </ligand>
    <ligandPart>
        <name>Fe</name>
        <dbReference type="ChEBI" id="CHEBI:18248"/>
    </ligandPart>
</feature>
<feature type="transmembrane region" description="Helical" evidence="6">
    <location>
        <begin position="12"/>
        <end position="30"/>
    </location>
</feature>
<dbReference type="GO" id="GO:0042632">
    <property type="term" value="P:cholesterol homeostasis"/>
    <property type="evidence" value="ECO:0007669"/>
    <property type="project" value="TreeGrafter"/>
</dbReference>
<keyword evidence="4 5" id="KW-0408">Iron</keyword>
<dbReference type="Proteomes" id="UP000039324">
    <property type="component" value="Unassembled WGS sequence"/>
</dbReference>